<feature type="domain" description="Suppressor of fused-like" evidence="1">
    <location>
        <begin position="52"/>
        <end position="201"/>
    </location>
</feature>
<dbReference type="RefSeq" id="WP_095276855.1">
    <property type="nucleotide sequence ID" value="NZ_CP047655.1"/>
</dbReference>
<dbReference type="InterPro" id="IPR020941">
    <property type="entry name" value="SUFU-like_domain"/>
</dbReference>
<dbReference type="SUPFAM" id="SSF103359">
    <property type="entry name" value="Suppressor of Fused, N-terminal domain"/>
    <property type="match status" value="1"/>
</dbReference>
<proteinExistence type="predicted"/>
<evidence type="ECO:0000313" key="3">
    <source>
        <dbReference type="Proteomes" id="UP000215771"/>
    </source>
</evidence>
<organism evidence="2 3">
    <name type="scientific">Corynebacterium hadale</name>
    <dbReference type="NCBI Taxonomy" id="2026255"/>
    <lineage>
        <taxon>Bacteria</taxon>
        <taxon>Bacillati</taxon>
        <taxon>Actinomycetota</taxon>
        <taxon>Actinomycetes</taxon>
        <taxon>Mycobacteriales</taxon>
        <taxon>Corynebacteriaceae</taxon>
        <taxon>Corynebacterium</taxon>
    </lineage>
</organism>
<dbReference type="InterPro" id="IPR037181">
    <property type="entry name" value="SUFU_N"/>
</dbReference>
<gene>
    <name evidence="2" type="ORF">CIG21_05815</name>
</gene>
<comment type="caution">
    <text evidence="2">The sequence shown here is derived from an EMBL/GenBank/DDBJ whole genome shotgun (WGS) entry which is preliminary data.</text>
</comment>
<dbReference type="EMBL" id="NQMQ01000011">
    <property type="protein sequence ID" value="PAJ69953.1"/>
    <property type="molecule type" value="Genomic_DNA"/>
</dbReference>
<accession>A0A269PD89</accession>
<evidence type="ECO:0000259" key="1">
    <source>
        <dbReference type="Pfam" id="PF05076"/>
    </source>
</evidence>
<name>A0A269PD89_9CORY</name>
<evidence type="ECO:0000313" key="2">
    <source>
        <dbReference type="EMBL" id="PAJ69953.1"/>
    </source>
</evidence>
<dbReference type="Pfam" id="PF05076">
    <property type="entry name" value="SUFU"/>
    <property type="match status" value="1"/>
</dbReference>
<dbReference type="AlphaFoldDB" id="A0A269PD89"/>
<reference evidence="2 3" key="1">
    <citation type="submission" date="2017-08" db="EMBL/GenBank/DDBJ databases">
        <authorList>
            <person name="de Groot N.N."/>
        </authorList>
    </citation>
    <scope>NUCLEOTIDE SEQUENCE [LARGE SCALE GENOMIC DNA]</scope>
    <source>
        <strain evidence="2 3">NBT06-6</strain>
    </source>
</reference>
<dbReference type="Proteomes" id="UP000215771">
    <property type="component" value="Unassembled WGS sequence"/>
</dbReference>
<protein>
    <recommendedName>
        <fullName evidence="1">Suppressor of fused-like domain-containing protein</fullName>
    </recommendedName>
</protein>
<sequence>MHLPEWGAPELFSRAHQQRFRPAAVGDAVHERLLELTGDAHPFAAQYGDVEILAFRISHPVDHYLFSTFGLAPVRSSLPLAGTHTELTLRVPAAGAPLPPGWPAAVLGRLVRHIRRTGRPIEPGHYFDFHAPVADGARLSAFSFVADPLLGVVDSRLAMVRFTYAVGLTARDLEDALAWDPLKFTGVLGDTFPLGLSDPARVDVATHRAARRIVTAATAREGSTVGAVESRLLGVEGTGRIDVSVDGARAILRAMRHRLPFGRPFALVAGRNWLLFDPDLPGAIAAEEDGLRVPTSPDVRNEILAKLDAAPGTYRLVTAPLELHVVDTQR</sequence>